<dbReference type="CDD" id="cd02869">
    <property type="entry name" value="PseudoU_synth_RluA_like"/>
    <property type="match status" value="1"/>
</dbReference>
<dbReference type="InterPro" id="IPR020103">
    <property type="entry name" value="PsdUridine_synth_cat_dom_sf"/>
</dbReference>
<name>A0ABT8IPD1_9BACL</name>
<keyword evidence="3 5" id="KW-0413">Isomerase</keyword>
<evidence type="ECO:0000256" key="5">
    <source>
        <dbReference type="RuleBase" id="RU362028"/>
    </source>
</evidence>
<protein>
    <recommendedName>
        <fullName evidence="5">Pseudouridine synthase</fullName>
        <ecNumber evidence="5">5.4.99.-</ecNumber>
    </recommendedName>
</protein>
<dbReference type="PROSITE" id="PS01129">
    <property type="entry name" value="PSI_RLU"/>
    <property type="match status" value="1"/>
</dbReference>
<dbReference type="EMBL" id="JANRHH010000043">
    <property type="protein sequence ID" value="MDN4594637.1"/>
    <property type="molecule type" value="Genomic_DNA"/>
</dbReference>
<dbReference type="Proteomes" id="UP001174196">
    <property type="component" value="Unassembled WGS sequence"/>
</dbReference>
<keyword evidence="8" id="KW-1185">Reference proteome</keyword>
<dbReference type="InterPro" id="IPR006145">
    <property type="entry name" value="PsdUridine_synth_RsuA/RluA"/>
</dbReference>
<reference evidence="7" key="1">
    <citation type="submission" date="2022-08" db="EMBL/GenBank/DDBJ databases">
        <title>Polycladomyces zharkentsis sp. nov., a novel thermophilic CMC and starch-degrading bacterium isolated from a geothermal spring in Kazakhstan.</title>
        <authorList>
            <person name="Mashzhan A."/>
            <person name="Kistaubaeva A."/>
            <person name="Javier-Lopez R."/>
            <person name="Birkeland N.-K."/>
        </authorList>
    </citation>
    <scope>NUCLEOTIDE SEQUENCE</scope>
    <source>
        <strain evidence="7">KSR 13</strain>
    </source>
</reference>
<evidence type="ECO:0000256" key="2">
    <source>
        <dbReference type="ARBA" id="ARBA00010876"/>
    </source>
</evidence>
<evidence type="ECO:0000259" key="6">
    <source>
        <dbReference type="Pfam" id="PF00849"/>
    </source>
</evidence>
<dbReference type="PANTHER" id="PTHR21600:SF44">
    <property type="entry name" value="RIBOSOMAL LARGE SUBUNIT PSEUDOURIDINE SYNTHASE D"/>
    <property type="match status" value="1"/>
</dbReference>
<dbReference type="InterPro" id="IPR006224">
    <property type="entry name" value="PsdUridine_synth_RluA-like_CS"/>
</dbReference>
<evidence type="ECO:0000256" key="1">
    <source>
        <dbReference type="ARBA" id="ARBA00000073"/>
    </source>
</evidence>
<dbReference type="InterPro" id="IPR006225">
    <property type="entry name" value="PsdUridine_synth_RluC/D"/>
</dbReference>
<comment type="caution">
    <text evidence="7">The sequence shown here is derived from an EMBL/GenBank/DDBJ whole genome shotgun (WGS) entry which is preliminary data.</text>
</comment>
<dbReference type="NCBIfam" id="TIGR00005">
    <property type="entry name" value="rluA_subfam"/>
    <property type="match status" value="1"/>
</dbReference>
<proteinExistence type="inferred from homology"/>
<evidence type="ECO:0000313" key="8">
    <source>
        <dbReference type="Proteomes" id="UP001174196"/>
    </source>
</evidence>
<dbReference type="PROSITE" id="PS50889">
    <property type="entry name" value="S4"/>
    <property type="match status" value="1"/>
</dbReference>
<comment type="catalytic activity">
    <reaction evidence="1 5">
        <text>a uridine in RNA = a pseudouridine in RNA</text>
        <dbReference type="Rhea" id="RHEA:48348"/>
        <dbReference type="Rhea" id="RHEA-COMP:12068"/>
        <dbReference type="Rhea" id="RHEA-COMP:12069"/>
        <dbReference type="ChEBI" id="CHEBI:65314"/>
        <dbReference type="ChEBI" id="CHEBI:65315"/>
    </reaction>
</comment>
<dbReference type="SUPFAM" id="SSF55120">
    <property type="entry name" value="Pseudouridine synthase"/>
    <property type="match status" value="1"/>
</dbReference>
<dbReference type="Pfam" id="PF00849">
    <property type="entry name" value="PseudoU_synth_2"/>
    <property type="match status" value="1"/>
</dbReference>
<gene>
    <name evidence="7" type="ORF">NWF35_12220</name>
</gene>
<dbReference type="RefSeq" id="WP_301239419.1">
    <property type="nucleotide sequence ID" value="NZ_JANRHH010000043.1"/>
</dbReference>
<accession>A0ABT8IPD1</accession>
<dbReference type="EC" id="5.4.99.-" evidence="5"/>
<evidence type="ECO:0000313" key="7">
    <source>
        <dbReference type="EMBL" id="MDN4594637.1"/>
    </source>
</evidence>
<comment type="similarity">
    <text evidence="2 5">Belongs to the pseudouridine synthase RluA family.</text>
</comment>
<comment type="function">
    <text evidence="5">Responsible for synthesis of pseudouridine from uracil.</text>
</comment>
<sequence>METYTVMTHRVDETEDGKMVRQVLRNRFRFSRRQFRRLKMTDGVRVNGSFAYLTSRVKTGDVITVTLTDEVPAHIPPQPVPLHIVYEDEDLLVLDKQPGVVVHPTKDYRDWTLANGLVHHWRERGEAHQVRPVTRLDKDTSGLIVFAKHAHAHAFLSGQMADKRYEREYLAIVHGRVSPASGTIDVPIGRDPAHTSRRIVTPDGAEAVTHYRVEEDFSKASLVRLSLETGRTHQIRVHLAHLGHPIIGDTLYGNEEDAAIWGMERQALHAARLTLIHPRDKSPRTWESPLPADMKQLLDRVKQAENK</sequence>
<dbReference type="InterPro" id="IPR050188">
    <property type="entry name" value="RluA_PseudoU_synthase"/>
</dbReference>
<dbReference type="Gene3D" id="3.30.2350.10">
    <property type="entry name" value="Pseudouridine synthase"/>
    <property type="match status" value="1"/>
</dbReference>
<keyword evidence="4" id="KW-0694">RNA-binding</keyword>
<evidence type="ECO:0000256" key="3">
    <source>
        <dbReference type="ARBA" id="ARBA00023235"/>
    </source>
</evidence>
<feature type="domain" description="Pseudouridine synthase RsuA/RluA-like" evidence="6">
    <location>
        <begin position="90"/>
        <end position="241"/>
    </location>
</feature>
<organism evidence="7 8">
    <name type="scientific">Polycladomyces subterraneus</name>
    <dbReference type="NCBI Taxonomy" id="1016997"/>
    <lineage>
        <taxon>Bacteria</taxon>
        <taxon>Bacillati</taxon>
        <taxon>Bacillota</taxon>
        <taxon>Bacilli</taxon>
        <taxon>Bacillales</taxon>
        <taxon>Thermoactinomycetaceae</taxon>
        <taxon>Polycladomyces</taxon>
    </lineage>
</organism>
<dbReference type="PANTHER" id="PTHR21600">
    <property type="entry name" value="MITOCHONDRIAL RNA PSEUDOURIDINE SYNTHASE"/>
    <property type="match status" value="1"/>
</dbReference>
<evidence type="ECO:0000256" key="4">
    <source>
        <dbReference type="PROSITE-ProRule" id="PRU00182"/>
    </source>
</evidence>